<dbReference type="PROSITE" id="PS50801">
    <property type="entry name" value="STAS"/>
    <property type="match status" value="1"/>
</dbReference>
<comment type="caution">
    <text evidence="2">The sequence shown here is derived from an EMBL/GenBank/DDBJ whole genome shotgun (WGS) entry which is preliminary data.</text>
</comment>
<dbReference type="InterPro" id="IPR036513">
    <property type="entry name" value="STAS_dom_sf"/>
</dbReference>
<reference evidence="2 3" key="1">
    <citation type="submission" date="2024-09" db="EMBL/GenBank/DDBJ databases">
        <authorList>
            <person name="Lee S.D."/>
        </authorList>
    </citation>
    <scope>NUCLEOTIDE SEQUENCE [LARGE SCALE GENOMIC DNA]</scope>
    <source>
        <strain evidence="2 3">N8-3</strain>
    </source>
</reference>
<evidence type="ECO:0000259" key="1">
    <source>
        <dbReference type="PROSITE" id="PS50801"/>
    </source>
</evidence>
<dbReference type="RefSeq" id="WP_380531323.1">
    <property type="nucleotide sequence ID" value="NZ_JBHFAB010000002.1"/>
</dbReference>
<dbReference type="Gene3D" id="3.30.750.24">
    <property type="entry name" value="STAS domain"/>
    <property type="match status" value="1"/>
</dbReference>
<dbReference type="Pfam" id="PF14417">
    <property type="entry name" value="MEDS"/>
    <property type="match status" value="1"/>
</dbReference>
<dbReference type="InterPro" id="IPR002645">
    <property type="entry name" value="STAS_dom"/>
</dbReference>
<dbReference type="EMBL" id="JBHFAB010000002">
    <property type="protein sequence ID" value="MFC1415488.1"/>
    <property type="molecule type" value="Genomic_DNA"/>
</dbReference>
<evidence type="ECO:0000313" key="2">
    <source>
        <dbReference type="EMBL" id="MFC1415488.1"/>
    </source>
</evidence>
<name>A0ABV6VP52_9ACTN</name>
<sequence>MRLARDVATLDPVLAGDHVCWLVEPGEDLTPAARAFAADGVLFGDKVMVVGSPDSRWSVDGVARGLLVDPLAERSRGTAWDGPAVLGAVRREADAACREGFRTLRVLAQMDRLWPAGASPEQVARHELGLDALVADSGAIVVCAYPRDGFSPAALAQATGVHPHHLGRASRADGVDAVDGSAAGAVPVVPPPPGFRLFNAGPDRWSVSGVVDSEGAGAFHTAVSELLSSAPLVDGRPLRLSCEHLELMDTAGMRTLAAAARLLPDRRILVEQANDTVRRCWELLGFHLSQSAVELVR</sequence>
<accession>A0ABV6VP52</accession>
<evidence type="ECO:0000313" key="3">
    <source>
        <dbReference type="Proteomes" id="UP001592531"/>
    </source>
</evidence>
<keyword evidence="3" id="KW-1185">Reference proteome</keyword>
<proteinExistence type="predicted"/>
<dbReference type="Proteomes" id="UP001592531">
    <property type="component" value="Unassembled WGS sequence"/>
</dbReference>
<dbReference type="Pfam" id="PF13466">
    <property type="entry name" value="STAS_2"/>
    <property type="match status" value="1"/>
</dbReference>
<feature type="domain" description="STAS" evidence="1">
    <location>
        <begin position="207"/>
        <end position="297"/>
    </location>
</feature>
<organism evidence="2 3">
    <name type="scientific">Streptacidiphilus cavernicola</name>
    <dbReference type="NCBI Taxonomy" id="3342716"/>
    <lineage>
        <taxon>Bacteria</taxon>
        <taxon>Bacillati</taxon>
        <taxon>Actinomycetota</taxon>
        <taxon>Actinomycetes</taxon>
        <taxon>Kitasatosporales</taxon>
        <taxon>Streptomycetaceae</taxon>
        <taxon>Streptacidiphilus</taxon>
    </lineage>
</organism>
<dbReference type="InterPro" id="IPR025847">
    <property type="entry name" value="MEDS_domain"/>
</dbReference>
<dbReference type="InterPro" id="IPR058548">
    <property type="entry name" value="MlaB-like_STAS"/>
</dbReference>
<protein>
    <submittedName>
        <fullName evidence="2">MEDS domain-containing protein</fullName>
    </submittedName>
</protein>
<dbReference type="SUPFAM" id="SSF52091">
    <property type="entry name" value="SpoIIaa-like"/>
    <property type="match status" value="1"/>
</dbReference>
<gene>
    <name evidence="2" type="ORF">ACEZDE_02340</name>
</gene>